<accession>A0A5C3N4T5</accession>
<name>A0A5C3N4T5_9AGAM</name>
<feature type="transmembrane region" description="Helical" evidence="1">
    <location>
        <begin position="363"/>
        <end position="383"/>
    </location>
</feature>
<keyword evidence="1" id="KW-0472">Membrane</keyword>
<dbReference type="OrthoDB" id="3226582at2759"/>
<feature type="transmembrane region" description="Helical" evidence="1">
    <location>
        <begin position="210"/>
        <end position="227"/>
    </location>
</feature>
<feature type="transmembrane region" description="Helical" evidence="1">
    <location>
        <begin position="12"/>
        <end position="32"/>
    </location>
</feature>
<keyword evidence="1" id="KW-1133">Transmembrane helix</keyword>
<dbReference type="EMBL" id="ML213509">
    <property type="protein sequence ID" value="TFK52142.1"/>
    <property type="molecule type" value="Genomic_DNA"/>
</dbReference>
<gene>
    <name evidence="2" type="ORF">OE88DRAFT_1643907</name>
</gene>
<sequence length="384" mass="42159">MEVSYIRFIDDAFNYYLIGLYIALFGVALYLYRTIGCRSTLTIKKVSLCTAVVLFGLSTAQIAVYFVAYYRMSSVVMRLAGYGGVDLPDYTSEYDQALMWWSNVSIVILCAQITIADGLLVWRCYNVWDKNKVLLSVLATLLAIETASGFAMAFDIPTVLGVIVAYLYFPSLLAMNLFVSGLIAGRILWHRHKISTLPIRIPTGRVEAGVGYWVCALLLTLDQFVLINADGAIMQVAAGMGASVSCTLLMVLVELGKTTEHGTIDDNSASNETGRTSTVEWNSVDLRRSGNQVFAVSPLTLLNLKRVPSPSDAPYSGGLCPLFFAVGLEGQQFADKGDWWFASFDFHLPGSSRKKALPNQCSSVYVVYLLPAVPLLLGFVRYLG</sequence>
<evidence type="ECO:0000313" key="2">
    <source>
        <dbReference type="EMBL" id="TFK52142.1"/>
    </source>
</evidence>
<organism evidence="2 3">
    <name type="scientific">Heliocybe sulcata</name>
    <dbReference type="NCBI Taxonomy" id="5364"/>
    <lineage>
        <taxon>Eukaryota</taxon>
        <taxon>Fungi</taxon>
        <taxon>Dikarya</taxon>
        <taxon>Basidiomycota</taxon>
        <taxon>Agaricomycotina</taxon>
        <taxon>Agaricomycetes</taxon>
        <taxon>Gloeophyllales</taxon>
        <taxon>Gloeophyllaceae</taxon>
        <taxon>Heliocybe</taxon>
    </lineage>
</organism>
<reference evidence="2 3" key="1">
    <citation type="journal article" date="2019" name="Nat. Ecol. Evol.">
        <title>Megaphylogeny resolves global patterns of mushroom evolution.</title>
        <authorList>
            <person name="Varga T."/>
            <person name="Krizsan K."/>
            <person name="Foldi C."/>
            <person name="Dima B."/>
            <person name="Sanchez-Garcia M."/>
            <person name="Sanchez-Ramirez S."/>
            <person name="Szollosi G.J."/>
            <person name="Szarkandi J.G."/>
            <person name="Papp V."/>
            <person name="Albert L."/>
            <person name="Andreopoulos W."/>
            <person name="Angelini C."/>
            <person name="Antonin V."/>
            <person name="Barry K.W."/>
            <person name="Bougher N.L."/>
            <person name="Buchanan P."/>
            <person name="Buyck B."/>
            <person name="Bense V."/>
            <person name="Catcheside P."/>
            <person name="Chovatia M."/>
            <person name="Cooper J."/>
            <person name="Damon W."/>
            <person name="Desjardin D."/>
            <person name="Finy P."/>
            <person name="Geml J."/>
            <person name="Haridas S."/>
            <person name="Hughes K."/>
            <person name="Justo A."/>
            <person name="Karasinski D."/>
            <person name="Kautmanova I."/>
            <person name="Kiss B."/>
            <person name="Kocsube S."/>
            <person name="Kotiranta H."/>
            <person name="LaButti K.M."/>
            <person name="Lechner B.E."/>
            <person name="Liimatainen K."/>
            <person name="Lipzen A."/>
            <person name="Lukacs Z."/>
            <person name="Mihaltcheva S."/>
            <person name="Morgado L.N."/>
            <person name="Niskanen T."/>
            <person name="Noordeloos M.E."/>
            <person name="Ohm R.A."/>
            <person name="Ortiz-Santana B."/>
            <person name="Ovrebo C."/>
            <person name="Racz N."/>
            <person name="Riley R."/>
            <person name="Savchenko A."/>
            <person name="Shiryaev A."/>
            <person name="Soop K."/>
            <person name="Spirin V."/>
            <person name="Szebenyi C."/>
            <person name="Tomsovsky M."/>
            <person name="Tulloss R.E."/>
            <person name="Uehling J."/>
            <person name="Grigoriev I.V."/>
            <person name="Vagvolgyi C."/>
            <person name="Papp T."/>
            <person name="Martin F.M."/>
            <person name="Miettinen O."/>
            <person name="Hibbett D.S."/>
            <person name="Nagy L.G."/>
        </authorList>
    </citation>
    <scope>NUCLEOTIDE SEQUENCE [LARGE SCALE GENOMIC DNA]</scope>
    <source>
        <strain evidence="2 3">OMC1185</strain>
    </source>
</reference>
<keyword evidence="1" id="KW-0812">Transmembrane</keyword>
<feature type="transmembrane region" description="Helical" evidence="1">
    <location>
        <begin position="233"/>
        <end position="253"/>
    </location>
</feature>
<evidence type="ECO:0000313" key="3">
    <source>
        <dbReference type="Proteomes" id="UP000305948"/>
    </source>
</evidence>
<feature type="transmembrane region" description="Helical" evidence="1">
    <location>
        <begin position="166"/>
        <end position="189"/>
    </location>
</feature>
<proteinExistence type="predicted"/>
<dbReference type="AlphaFoldDB" id="A0A5C3N4T5"/>
<feature type="transmembrane region" description="Helical" evidence="1">
    <location>
        <begin position="133"/>
        <end position="154"/>
    </location>
</feature>
<dbReference type="Proteomes" id="UP000305948">
    <property type="component" value="Unassembled WGS sequence"/>
</dbReference>
<feature type="transmembrane region" description="Helical" evidence="1">
    <location>
        <begin position="48"/>
        <end position="70"/>
    </location>
</feature>
<evidence type="ECO:0000256" key="1">
    <source>
        <dbReference type="SAM" id="Phobius"/>
    </source>
</evidence>
<keyword evidence="3" id="KW-1185">Reference proteome</keyword>
<feature type="transmembrane region" description="Helical" evidence="1">
    <location>
        <begin position="98"/>
        <end position="121"/>
    </location>
</feature>
<protein>
    <submittedName>
        <fullName evidence="2">Uncharacterized protein</fullName>
    </submittedName>
</protein>